<dbReference type="PANTHER" id="PTHR13710">
    <property type="entry name" value="DNA HELICASE RECQ FAMILY MEMBER"/>
    <property type="match status" value="1"/>
</dbReference>
<dbReference type="GO" id="GO:0043138">
    <property type="term" value="F:3'-5' DNA helicase activity"/>
    <property type="evidence" value="ECO:0007669"/>
    <property type="project" value="UniProtKB-EC"/>
</dbReference>
<dbReference type="Pfam" id="PF16124">
    <property type="entry name" value="RecQ_Zn_bind"/>
    <property type="match status" value="1"/>
</dbReference>
<dbReference type="PANTHER" id="PTHR13710:SF105">
    <property type="entry name" value="ATP-DEPENDENT DNA HELICASE Q1"/>
    <property type="match status" value="1"/>
</dbReference>
<keyword evidence="7" id="KW-0238">DNA-binding</keyword>
<dbReference type="GO" id="GO:0006310">
    <property type="term" value="P:DNA recombination"/>
    <property type="evidence" value="ECO:0007669"/>
    <property type="project" value="InterPro"/>
</dbReference>
<dbReference type="GO" id="GO:0016787">
    <property type="term" value="F:hydrolase activity"/>
    <property type="evidence" value="ECO:0007669"/>
    <property type="project" value="UniProtKB-KW"/>
</dbReference>
<dbReference type="InterPro" id="IPR001650">
    <property type="entry name" value="Helicase_C-like"/>
</dbReference>
<dbReference type="GO" id="GO:0003677">
    <property type="term" value="F:DNA binding"/>
    <property type="evidence" value="ECO:0007669"/>
    <property type="project" value="UniProtKB-KW"/>
</dbReference>
<dbReference type="InterPro" id="IPR032284">
    <property type="entry name" value="RecQ_Zn-bd"/>
</dbReference>
<keyword evidence="3" id="KW-0547">Nucleotide-binding</keyword>
<dbReference type="Pfam" id="PF00271">
    <property type="entry name" value="Helicase_C"/>
    <property type="match status" value="1"/>
</dbReference>
<accession>A0AAU7AS41</accession>
<evidence type="ECO:0000256" key="12">
    <source>
        <dbReference type="ARBA" id="ARBA00044550"/>
    </source>
</evidence>
<evidence type="ECO:0000256" key="7">
    <source>
        <dbReference type="ARBA" id="ARBA00023125"/>
    </source>
</evidence>
<evidence type="ECO:0000259" key="14">
    <source>
        <dbReference type="PROSITE" id="PS51194"/>
    </source>
</evidence>
<dbReference type="GO" id="GO:0043590">
    <property type="term" value="C:bacterial nucleoid"/>
    <property type="evidence" value="ECO:0007669"/>
    <property type="project" value="TreeGrafter"/>
</dbReference>
<dbReference type="Gene3D" id="3.40.50.300">
    <property type="entry name" value="P-loop containing nucleotide triphosphate hydrolases"/>
    <property type="match status" value="2"/>
</dbReference>
<evidence type="ECO:0000256" key="1">
    <source>
        <dbReference type="ARBA" id="ARBA00005446"/>
    </source>
</evidence>
<dbReference type="AlphaFoldDB" id="A0AAU7AS41"/>
<dbReference type="PROSITE" id="PS00690">
    <property type="entry name" value="DEAH_ATP_HELICASE"/>
    <property type="match status" value="1"/>
</dbReference>
<dbReference type="GO" id="GO:0005524">
    <property type="term" value="F:ATP binding"/>
    <property type="evidence" value="ECO:0007669"/>
    <property type="project" value="UniProtKB-KW"/>
</dbReference>
<dbReference type="PROSITE" id="PS51194">
    <property type="entry name" value="HELICASE_CTER"/>
    <property type="match status" value="1"/>
</dbReference>
<evidence type="ECO:0000256" key="5">
    <source>
        <dbReference type="ARBA" id="ARBA00022806"/>
    </source>
</evidence>
<dbReference type="InterPro" id="IPR011545">
    <property type="entry name" value="DEAD/DEAH_box_helicase_dom"/>
</dbReference>
<evidence type="ECO:0000313" key="15">
    <source>
        <dbReference type="EMBL" id="XAY04316.1"/>
    </source>
</evidence>
<keyword evidence="5" id="KW-0347">Helicase</keyword>
<protein>
    <recommendedName>
        <fullName evidence="11">ATP-dependent DNA helicase RecQ</fullName>
        <ecNumber evidence="10">5.6.2.4</ecNumber>
    </recommendedName>
    <alternativeName>
        <fullName evidence="12">DNA 3'-5' helicase RecQ</fullName>
    </alternativeName>
</protein>
<dbReference type="Pfam" id="PF00270">
    <property type="entry name" value="DEAD"/>
    <property type="match status" value="1"/>
</dbReference>
<dbReference type="RefSeq" id="WP_354700857.1">
    <property type="nucleotide sequence ID" value="NZ_CP114014.1"/>
</dbReference>
<dbReference type="InterPro" id="IPR002464">
    <property type="entry name" value="DNA/RNA_helicase_DEAH_CS"/>
</dbReference>
<proteinExistence type="inferred from homology"/>
<dbReference type="CDD" id="cd17920">
    <property type="entry name" value="DEXHc_RecQ"/>
    <property type="match status" value="1"/>
</dbReference>
<reference evidence="15" key="1">
    <citation type="submission" date="2022-12" db="EMBL/GenBank/DDBJ databases">
        <title>Paraconexibacter alkalitolerans sp. nov. and Baekduia alba sp. nov., isolated from soil and emended description of the genera Paraconexibacter (Chun et al., 2020) and Baekduia (An et al., 2020).</title>
        <authorList>
            <person name="Vieira S."/>
            <person name="Huber K.J."/>
            <person name="Geppert A."/>
            <person name="Wolf J."/>
            <person name="Neumann-Schaal M."/>
            <person name="Muesken M."/>
            <person name="Overmann J."/>
        </authorList>
    </citation>
    <scope>NUCLEOTIDE SEQUENCE</scope>
    <source>
        <strain evidence="15">AEG42_29</strain>
    </source>
</reference>
<evidence type="ECO:0000256" key="3">
    <source>
        <dbReference type="ARBA" id="ARBA00022741"/>
    </source>
</evidence>
<name>A0AAU7AS41_9ACTN</name>
<dbReference type="InterPro" id="IPR027417">
    <property type="entry name" value="P-loop_NTPase"/>
</dbReference>
<evidence type="ECO:0000256" key="11">
    <source>
        <dbReference type="ARBA" id="ARBA00044535"/>
    </source>
</evidence>
<comment type="catalytic activity">
    <reaction evidence="9">
        <text>Couples ATP hydrolysis with the unwinding of duplex DNA by translocating in the 3'-5' direction.</text>
        <dbReference type="EC" id="5.6.2.4"/>
    </reaction>
</comment>
<dbReference type="GO" id="GO:0006281">
    <property type="term" value="P:DNA repair"/>
    <property type="evidence" value="ECO:0007669"/>
    <property type="project" value="TreeGrafter"/>
</dbReference>
<keyword evidence="2" id="KW-0479">Metal-binding</keyword>
<dbReference type="EMBL" id="CP114014">
    <property type="protein sequence ID" value="XAY04316.1"/>
    <property type="molecule type" value="Genomic_DNA"/>
</dbReference>
<dbReference type="EC" id="5.6.2.4" evidence="10"/>
<keyword evidence="6" id="KW-0067">ATP-binding</keyword>
<dbReference type="NCBIfam" id="TIGR00614">
    <property type="entry name" value="recQ_fam"/>
    <property type="match status" value="1"/>
</dbReference>
<evidence type="ECO:0000256" key="9">
    <source>
        <dbReference type="ARBA" id="ARBA00034617"/>
    </source>
</evidence>
<feature type="domain" description="Helicase C-terminal" evidence="14">
    <location>
        <begin position="220"/>
        <end position="367"/>
    </location>
</feature>
<evidence type="ECO:0000256" key="2">
    <source>
        <dbReference type="ARBA" id="ARBA00022723"/>
    </source>
</evidence>
<evidence type="ECO:0000256" key="10">
    <source>
        <dbReference type="ARBA" id="ARBA00034808"/>
    </source>
</evidence>
<organism evidence="15">
    <name type="scientific">Paraconexibacter sp. AEG42_29</name>
    <dbReference type="NCBI Taxonomy" id="2997339"/>
    <lineage>
        <taxon>Bacteria</taxon>
        <taxon>Bacillati</taxon>
        <taxon>Actinomycetota</taxon>
        <taxon>Thermoleophilia</taxon>
        <taxon>Solirubrobacterales</taxon>
        <taxon>Paraconexibacteraceae</taxon>
        <taxon>Paraconexibacter</taxon>
    </lineage>
</organism>
<gene>
    <name evidence="15" type="ORF">DSM112329_01149</name>
</gene>
<dbReference type="PROSITE" id="PS51192">
    <property type="entry name" value="HELICASE_ATP_BIND_1"/>
    <property type="match status" value="1"/>
</dbReference>
<keyword evidence="8" id="KW-0413">Isomerase</keyword>
<dbReference type="GO" id="GO:0046872">
    <property type="term" value="F:metal ion binding"/>
    <property type="evidence" value="ECO:0007669"/>
    <property type="project" value="UniProtKB-KW"/>
</dbReference>
<sequence>MVTDEELRTLAAERLGHTSLRPGQLEAARAAAAGRDTLCVMSTGSGKSAVYQLAGLARGGLTVVVSPLIALQRDQLEGAIDAAAMLNSTLRTAERAELLESVAAGEVEVLLLAPEQLTDDGVQAALRDGGASLFVVDEAHCVSQWGHEFRPDYLRLAQAADAIGRPPILALTATAAPQVREEIAEILSLQDPEVVVRGFDRPNLHLEVRTFRDADAKRAAVVDFAVEAAGPGIVYCATQKATDAVAAALQERGVAAVAYHAGHSAARRDERQAAFMDPAGGVQVMVATIAFGMGVDKPDVRWVAHHDVSASVDAYYQEVGRAGRHGDPARVVLFFRAEDLGLRRYFAAGRVRGAEIDRVARALADKDEPTEPGVLADRLHLSDTKLATALQHFERLGFAEVLGDGRVRRPPGAPSVEEAVATGQSGEAHRKALDRTRVDMMRAYAESRSCRRALLLGYFGEPYDAPCGACDVCDADERDGTAVAAATAGFTTGDRVQHNAWGHGQVGHVDDDRLTVVFDTVGYKTLAAEVVEGDPDLLRPV</sequence>
<dbReference type="InterPro" id="IPR004589">
    <property type="entry name" value="DNA_helicase_ATP-dep_RecQ"/>
</dbReference>
<evidence type="ECO:0000259" key="13">
    <source>
        <dbReference type="PROSITE" id="PS51192"/>
    </source>
</evidence>
<dbReference type="SUPFAM" id="SSF52540">
    <property type="entry name" value="P-loop containing nucleoside triphosphate hydrolases"/>
    <property type="match status" value="1"/>
</dbReference>
<comment type="similarity">
    <text evidence="1">Belongs to the helicase family. RecQ subfamily.</text>
</comment>
<dbReference type="GO" id="GO:0005737">
    <property type="term" value="C:cytoplasm"/>
    <property type="evidence" value="ECO:0007669"/>
    <property type="project" value="TreeGrafter"/>
</dbReference>
<dbReference type="GO" id="GO:0009378">
    <property type="term" value="F:four-way junction helicase activity"/>
    <property type="evidence" value="ECO:0007669"/>
    <property type="project" value="TreeGrafter"/>
</dbReference>
<dbReference type="SMART" id="SM00487">
    <property type="entry name" value="DEXDc"/>
    <property type="match status" value="1"/>
</dbReference>
<feature type="domain" description="Helicase ATP-binding" evidence="13">
    <location>
        <begin position="28"/>
        <end position="193"/>
    </location>
</feature>
<dbReference type="SMART" id="SM00490">
    <property type="entry name" value="HELICc"/>
    <property type="match status" value="1"/>
</dbReference>
<dbReference type="KEGG" id="parq:DSM112329_01149"/>
<evidence type="ECO:0000256" key="6">
    <source>
        <dbReference type="ARBA" id="ARBA00022840"/>
    </source>
</evidence>
<evidence type="ECO:0000256" key="8">
    <source>
        <dbReference type="ARBA" id="ARBA00023235"/>
    </source>
</evidence>
<keyword evidence="4" id="KW-0378">Hydrolase</keyword>
<dbReference type="GO" id="GO:0030894">
    <property type="term" value="C:replisome"/>
    <property type="evidence" value="ECO:0007669"/>
    <property type="project" value="TreeGrafter"/>
</dbReference>
<dbReference type="InterPro" id="IPR014001">
    <property type="entry name" value="Helicase_ATP-bd"/>
</dbReference>
<evidence type="ECO:0000256" key="4">
    <source>
        <dbReference type="ARBA" id="ARBA00022801"/>
    </source>
</evidence>
<dbReference type="Pfam" id="PF21196">
    <property type="entry name" value="PcrA_UvrD_tudor"/>
    <property type="match status" value="1"/>
</dbReference>